<dbReference type="Gene3D" id="1.10.510.10">
    <property type="entry name" value="Transferase(Phosphotransferase) domain 1"/>
    <property type="match status" value="1"/>
</dbReference>
<dbReference type="InterPro" id="IPR011009">
    <property type="entry name" value="Kinase-like_dom_sf"/>
</dbReference>
<comment type="similarity">
    <text evidence="1">Belongs to the protein kinase superfamily. STE Ser/Thr protein kinase family. MAP kinase kinase kinase subfamily.</text>
</comment>
<evidence type="ECO:0000256" key="5">
    <source>
        <dbReference type="ARBA" id="ARBA00022777"/>
    </source>
</evidence>
<dbReference type="PROSITE" id="PS50011">
    <property type="entry name" value="PROTEIN_KINASE_DOM"/>
    <property type="match status" value="1"/>
</dbReference>
<gene>
    <name evidence="12" type="ORF">JCGZ_24891</name>
</gene>
<protein>
    <recommendedName>
        <fullName evidence="2">mitogen-activated protein kinase kinase kinase</fullName>
        <ecNumber evidence="2">2.7.11.25</ecNumber>
    </recommendedName>
</protein>
<dbReference type="InterPro" id="IPR008271">
    <property type="entry name" value="Ser/Thr_kinase_AS"/>
</dbReference>
<keyword evidence="3" id="KW-0808">Transferase</keyword>
<evidence type="ECO:0000256" key="3">
    <source>
        <dbReference type="ARBA" id="ARBA00022679"/>
    </source>
</evidence>
<keyword evidence="4 9" id="KW-0547">Nucleotide-binding</keyword>
<dbReference type="Pfam" id="PF00069">
    <property type="entry name" value="Pkinase"/>
    <property type="match status" value="1"/>
</dbReference>
<comment type="catalytic activity">
    <reaction evidence="7">
        <text>L-threonyl-[protein] + ATP = O-phospho-L-threonyl-[protein] + ADP + H(+)</text>
        <dbReference type="Rhea" id="RHEA:46608"/>
        <dbReference type="Rhea" id="RHEA-COMP:11060"/>
        <dbReference type="Rhea" id="RHEA-COMP:11605"/>
        <dbReference type="ChEBI" id="CHEBI:15378"/>
        <dbReference type="ChEBI" id="CHEBI:30013"/>
        <dbReference type="ChEBI" id="CHEBI:30616"/>
        <dbReference type="ChEBI" id="CHEBI:61977"/>
        <dbReference type="ChEBI" id="CHEBI:456216"/>
        <dbReference type="EC" id="2.7.11.25"/>
    </reaction>
</comment>
<dbReference type="GO" id="GO:0004709">
    <property type="term" value="F:MAP kinase kinase kinase activity"/>
    <property type="evidence" value="ECO:0007669"/>
    <property type="project" value="UniProtKB-EC"/>
</dbReference>
<organism evidence="12 13">
    <name type="scientific">Jatropha curcas</name>
    <name type="common">Barbados nut</name>
    <dbReference type="NCBI Taxonomy" id="180498"/>
    <lineage>
        <taxon>Eukaryota</taxon>
        <taxon>Viridiplantae</taxon>
        <taxon>Streptophyta</taxon>
        <taxon>Embryophyta</taxon>
        <taxon>Tracheophyta</taxon>
        <taxon>Spermatophyta</taxon>
        <taxon>Magnoliopsida</taxon>
        <taxon>eudicotyledons</taxon>
        <taxon>Gunneridae</taxon>
        <taxon>Pentapetalae</taxon>
        <taxon>rosids</taxon>
        <taxon>fabids</taxon>
        <taxon>Malpighiales</taxon>
        <taxon>Euphorbiaceae</taxon>
        <taxon>Crotonoideae</taxon>
        <taxon>Jatropheae</taxon>
        <taxon>Jatropha</taxon>
    </lineage>
</organism>
<dbReference type="SMART" id="SM00220">
    <property type="entry name" value="S_TKc"/>
    <property type="match status" value="1"/>
</dbReference>
<dbReference type="STRING" id="180498.A0A067KXM1"/>
<dbReference type="Proteomes" id="UP000027138">
    <property type="component" value="Unassembled WGS sequence"/>
</dbReference>
<evidence type="ECO:0000259" key="11">
    <source>
        <dbReference type="PROSITE" id="PS50011"/>
    </source>
</evidence>
<dbReference type="SUPFAM" id="SSF56112">
    <property type="entry name" value="Protein kinase-like (PK-like)"/>
    <property type="match status" value="1"/>
</dbReference>
<evidence type="ECO:0000256" key="10">
    <source>
        <dbReference type="SAM" id="MobiDB-lite"/>
    </source>
</evidence>
<keyword evidence="5" id="KW-0418">Kinase</keyword>
<evidence type="ECO:0000256" key="8">
    <source>
        <dbReference type="ARBA" id="ARBA00048329"/>
    </source>
</evidence>
<comment type="catalytic activity">
    <reaction evidence="8">
        <text>L-seryl-[protein] + ATP = O-phospho-L-seryl-[protein] + ADP + H(+)</text>
        <dbReference type="Rhea" id="RHEA:17989"/>
        <dbReference type="Rhea" id="RHEA-COMP:9863"/>
        <dbReference type="Rhea" id="RHEA-COMP:11604"/>
        <dbReference type="ChEBI" id="CHEBI:15378"/>
        <dbReference type="ChEBI" id="CHEBI:29999"/>
        <dbReference type="ChEBI" id="CHEBI:30616"/>
        <dbReference type="ChEBI" id="CHEBI:83421"/>
        <dbReference type="ChEBI" id="CHEBI:456216"/>
        <dbReference type="EC" id="2.7.11.25"/>
    </reaction>
</comment>
<dbReference type="PROSITE" id="PS00108">
    <property type="entry name" value="PROTEIN_KINASE_ST"/>
    <property type="match status" value="1"/>
</dbReference>
<dbReference type="EMBL" id="KK914327">
    <property type="protein sequence ID" value="KDP40892.1"/>
    <property type="molecule type" value="Genomic_DNA"/>
</dbReference>
<dbReference type="AlphaFoldDB" id="A0A067KXM1"/>
<evidence type="ECO:0000256" key="4">
    <source>
        <dbReference type="ARBA" id="ARBA00022741"/>
    </source>
</evidence>
<proteinExistence type="inferred from homology"/>
<sequence>MAKLSSSSVDPSEYIKAIISMLAMIRQGESIEDDRITSFTEKFLDDFSIPERFETLIQSGILETFAALYKCENITTHREKGEEYIRYLLNLIAATHLTSCLDERASVVLELCLFLSSKGEDPLYLLTIRRLRELAEKRKDVLRFKLKMETISQISFVVEDLQDRLVRDLDLCNTSSSSKENAKSFLDDFKDFKMEHLLEALQIDYSGKENVRPEWSLYLAILEELNFISKIFEDANEEFWDVLKKTKVSIRALILRCAGRTDDYDYGWLLKHNDVTDSESRMHLALLMIPQVKEPDVKTIKKVFDWSQKNLPPNLLGVFVNEKLTDPQVLKDWLWKSSRAIFNSVDGLFLARPDDPTRFYLNHGVHESELIPKFFYRECAKFAGEVIALALIYKVRVGVTLDPELLSPFKDSSLDSKSLVSCFSNGFLNVFGVSIEELRRVGGLEIEDINKELNGPRRSNHSADSTNGKRKKEANGDTLLSYYQRVKRLGRNIQNWQRGSMLGSGSFGEVYKGMDDPHGFFFAAKKVPLTNKQKVSSIEREIDVLCNLSHENIVEYFGTKRDETDLYVFLEFVNGGCIDKVYREFPLNDSQVSYYTKEILKGLEYLHGEGFVHGDIKCANLLLNENGVVKIADFGLAKVTDLKTLRKSGRGTPAWCAPEVINLKRQGWNGFQADIWSLGCTVLEMLTKNHPYYGLEPWTIWYQIGEGILPKIPETLSEDSQKFILKCLQVNPEKRPTATELLKHRFVNRS</sequence>
<evidence type="ECO:0000256" key="9">
    <source>
        <dbReference type="PROSITE-ProRule" id="PRU10141"/>
    </source>
</evidence>
<evidence type="ECO:0000256" key="6">
    <source>
        <dbReference type="ARBA" id="ARBA00022840"/>
    </source>
</evidence>
<dbReference type="GO" id="GO:0005737">
    <property type="term" value="C:cytoplasm"/>
    <property type="evidence" value="ECO:0007669"/>
    <property type="project" value="TreeGrafter"/>
</dbReference>
<evidence type="ECO:0000313" key="13">
    <source>
        <dbReference type="Proteomes" id="UP000027138"/>
    </source>
</evidence>
<dbReference type="PROSITE" id="PS00107">
    <property type="entry name" value="PROTEIN_KINASE_ATP"/>
    <property type="match status" value="1"/>
</dbReference>
<keyword evidence="6 9" id="KW-0067">ATP-binding</keyword>
<name>A0A067KXM1_JATCU</name>
<dbReference type="GO" id="GO:0005524">
    <property type="term" value="F:ATP binding"/>
    <property type="evidence" value="ECO:0007669"/>
    <property type="project" value="UniProtKB-UniRule"/>
</dbReference>
<feature type="domain" description="Protein kinase" evidence="11">
    <location>
        <begin position="496"/>
        <end position="747"/>
    </location>
</feature>
<evidence type="ECO:0000313" key="12">
    <source>
        <dbReference type="EMBL" id="KDP40892.1"/>
    </source>
</evidence>
<dbReference type="InterPro" id="IPR050538">
    <property type="entry name" value="MAP_kinase_kinase_kinase"/>
</dbReference>
<dbReference type="InterPro" id="IPR000719">
    <property type="entry name" value="Prot_kinase_dom"/>
</dbReference>
<feature type="binding site" evidence="9">
    <location>
        <position position="526"/>
    </location>
    <ligand>
        <name>ATP</name>
        <dbReference type="ChEBI" id="CHEBI:30616"/>
    </ligand>
</feature>
<evidence type="ECO:0000256" key="1">
    <source>
        <dbReference type="ARBA" id="ARBA00006529"/>
    </source>
</evidence>
<dbReference type="Gene3D" id="3.90.1750.10">
    <property type="entry name" value="Hect, E3 ligase catalytic domains"/>
    <property type="match status" value="1"/>
</dbReference>
<dbReference type="InterPro" id="IPR017441">
    <property type="entry name" value="Protein_kinase_ATP_BS"/>
</dbReference>
<feature type="region of interest" description="Disordered" evidence="10">
    <location>
        <begin position="452"/>
        <end position="473"/>
    </location>
</feature>
<dbReference type="CDD" id="cd06606">
    <property type="entry name" value="STKc_MAPKKK"/>
    <property type="match status" value="1"/>
</dbReference>
<keyword evidence="13" id="KW-1185">Reference proteome</keyword>
<accession>A0A067KXM1</accession>
<dbReference type="PANTHER" id="PTHR48016">
    <property type="entry name" value="MAP KINASE KINASE KINASE SSK2-RELATED-RELATED"/>
    <property type="match status" value="1"/>
</dbReference>
<reference evidence="12 13" key="1">
    <citation type="journal article" date="2014" name="PLoS ONE">
        <title>Global Analysis of Gene Expression Profiles in Physic Nut (Jatropha curcas L.) Seedlings Exposed to Salt Stress.</title>
        <authorList>
            <person name="Zhang L."/>
            <person name="Zhang C."/>
            <person name="Wu P."/>
            <person name="Chen Y."/>
            <person name="Li M."/>
            <person name="Jiang H."/>
            <person name="Wu G."/>
        </authorList>
    </citation>
    <scope>NUCLEOTIDE SEQUENCE [LARGE SCALE GENOMIC DNA]</scope>
    <source>
        <strain evidence="13">cv. GZQX0401</strain>
        <tissue evidence="12">Young leaves</tissue>
    </source>
</reference>
<evidence type="ECO:0000256" key="2">
    <source>
        <dbReference type="ARBA" id="ARBA00012406"/>
    </source>
</evidence>
<dbReference type="PANTHER" id="PTHR48016:SF61">
    <property type="entry name" value="PROTEIN KINASE DOMAIN-CONTAINING PROTEIN"/>
    <property type="match status" value="1"/>
</dbReference>
<dbReference type="EC" id="2.7.11.25" evidence="2"/>
<evidence type="ECO:0000256" key="7">
    <source>
        <dbReference type="ARBA" id="ARBA00047559"/>
    </source>
</evidence>